<evidence type="ECO:0000256" key="1">
    <source>
        <dbReference type="ARBA" id="ARBA00009156"/>
    </source>
</evidence>
<keyword evidence="3 6" id="KW-0808">Transferase</keyword>
<dbReference type="OrthoDB" id="1728974at2759"/>
<keyword evidence="6" id="KW-0067">ATP-binding</keyword>
<dbReference type="InterPro" id="IPR042024">
    <property type="entry name" value="D-XK_euk"/>
</dbReference>
<dbReference type="STRING" id="1097556.R4X6T1"/>
<proteinExistence type="inferred from homology"/>
<comment type="catalytic activity">
    <reaction evidence="5 6">
        <text>D-xylulose + ATP = D-xylulose 5-phosphate + ADP + H(+)</text>
        <dbReference type="Rhea" id="RHEA:10964"/>
        <dbReference type="ChEBI" id="CHEBI:15378"/>
        <dbReference type="ChEBI" id="CHEBI:17140"/>
        <dbReference type="ChEBI" id="CHEBI:30616"/>
        <dbReference type="ChEBI" id="CHEBI:57737"/>
        <dbReference type="ChEBI" id="CHEBI:456216"/>
        <dbReference type="EC" id="2.7.1.17"/>
    </reaction>
</comment>
<dbReference type="GO" id="GO:0005997">
    <property type="term" value="P:xylulose metabolic process"/>
    <property type="evidence" value="ECO:0007669"/>
    <property type="project" value="TreeGrafter"/>
</dbReference>
<dbReference type="Gene3D" id="3.30.420.40">
    <property type="match status" value="2"/>
</dbReference>
<keyword evidence="4 6" id="KW-0418">Kinase</keyword>
<dbReference type="Proteomes" id="UP000013776">
    <property type="component" value="Unassembled WGS sequence"/>
</dbReference>
<dbReference type="eggNOG" id="KOG2531">
    <property type="taxonomic scope" value="Eukaryota"/>
</dbReference>
<keyword evidence="6" id="KW-0547">Nucleotide-binding</keyword>
<gene>
    <name evidence="8" type="ORF">TAPDE_000566</name>
</gene>
<evidence type="ECO:0000259" key="7">
    <source>
        <dbReference type="Pfam" id="PF02782"/>
    </source>
</evidence>
<keyword evidence="6" id="KW-0119">Carbohydrate metabolism</keyword>
<comment type="similarity">
    <text evidence="1 6">Belongs to the FGGY kinase family.</text>
</comment>
<evidence type="ECO:0000256" key="3">
    <source>
        <dbReference type="ARBA" id="ARBA00022679"/>
    </source>
</evidence>
<dbReference type="CDD" id="cd07776">
    <property type="entry name" value="ASKHA_NBD_FGGY_SpXK-like"/>
    <property type="match status" value="1"/>
</dbReference>
<feature type="domain" description="Carbohydrate kinase FGGY C-terminal" evidence="7">
    <location>
        <begin position="291"/>
        <end position="515"/>
    </location>
</feature>
<sequence>MFLGLDLSTQQLKGVVIDVKLKLRSETVVSFDTDLPHYETTKGAYVKGKQVLSPVAMWVEALDLLLQRMVKDNVPLAQIQGISGSGQQHGSIYWSNQAEKLLAELSSEQSLKAQLCPDAFSYDLSPNWQDASTQTECDEIEQCVGGADRLAELTGSKAHHRFTGPQILRLRKHNQAVYDQSSRISLVSSFLCSLFLGRVAPIDPADICGGNFWDIKNERYVEDVMALVSGGNGRGLEQKLGKVCMDGSARLGPVARYFREKYGFAPDCQVMPFTGDNPATILALPLLNKDAMISLGTSTTMLLSTPEYVPSSAYHLFAHPTTPGFHMAMLCYKNGSLAREYVRNDVNLEKGNVDREDWTHFNDLSSGTKPPSANDEFRRLAFYFPLPEIIPQTEAGYWRFVVDRQGQPKIHDKNEANPQSKIWTLPRDDARAILESQFLDIRMRSQPFFNPEVANYNDLSKQASRIYCVGGASQNPAIIHVAEQVLGGEDGIYRQLMGASNACALGGANKAAWAMLKKPTETFEEFVSHHWIETESIAKIGTGYQEGVWEEYGKMLEPLKIAEDMIVSGAV</sequence>
<dbReference type="GO" id="GO:0005829">
    <property type="term" value="C:cytosol"/>
    <property type="evidence" value="ECO:0007669"/>
    <property type="project" value="TreeGrafter"/>
</dbReference>
<evidence type="ECO:0000256" key="5">
    <source>
        <dbReference type="ARBA" id="ARBA00048885"/>
    </source>
</evidence>
<reference evidence="8 9" key="1">
    <citation type="journal article" date="2013" name="MBio">
        <title>Genome sequencing of the plant pathogen Taphrina deformans, the causal agent of peach leaf curl.</title>
        <authorList>
            <person name="Cisse O.H."/>
            <person name="Almeida J.M.G.C.F."/>
            <person name="Fonseca A."/>
            <person name="Kumar A.A."/>
            <person name="Salojaervi J."/>
            <person name="Overmyer K."/>
            <person name="Hauser P.M."/>
            <person name="Pagni M."/>
        </authorList>
    </citation>
    <scope>NUCLEOTIDE SEQUENCE [LARGE SCALE GENOMIC DNA]</scope>
    <source>
        <strain evidence="9">PYCC 5710 / ATCC 11124 / CBS 356.35 / IMI 108563 / JCM 9778 / NBRC 8474</strain>
    </source>
</reference>
<dbReference type="EMBL" id="CAHR02000018">
    <property type="protein sequence ID" value="CCG80912.1"/>
    <property type="molecule type" value="Genomic_DNA"/>
</dbReference>
<comment type="function">
    <text evidence="6">Highly specific D-xylulose kinase which participates in the catabolism of xylose. Xylose is a major component of hemicelluloses such as xylan. Most fungi utilize D-xylose via three enzymatic reactions, xylose reductase (XR), xylitol dehydrogenase (XDH), and xylulokinase, to form xylulose 5-phosphate, which enters pentose phosphate pathway.</text>
</comment>
<organism evidence="8 9">
    <name type="scientific">Taphrina deformans (strain PYCC 5710 / ATCC 11124 / CBS 356.35 / IMI 108563 / JCM 9778 / NBRC 8474)</name>
    <name type="common">Peach leaf curl fungus</name>
    <name type="synonym">Lalaria deformans</name>
    <dbReference type="NCBI Taxonomy" id="1097556"/>
    <lineage>
        <taxon>Eukaryota</taxon>
        <taxon>Fungi</taxon>
        <taxon>Dikarya</taxon>
        <taxon>Ascomycota</taxon>
        <taxon>Taphrinomycotina</taxon>
        <taxon>Taphrinomycetes</taxon>
        <taxon>Taphrinales</taxon>
        <taxon>Taphrinaceae</taxon>
        <taxon>Taphrina</taxon>
    </lineage>
</organism>
<dbReference type="GO" id="GO:0042732">
    <property type="term" value="P:D-xylose metabolic process"/>
    <property type="evidence" value="ECO:0007669"/>
    <property type="project" value="UniProtKB-UniRule"/>
</dbReference>
<evidence type="ECO:0000256" key="6">
    <source>
        <dbReference type="RuleBase" id="RU367058"/>
    </source>
</evidence>
<evidence type="ECO:0000313" key="8">
    <source>
        <dbReference type="EMBL" id="CCG80912.1"/>
    </source>
</evidence>
<accession>R4X6T1</accession>
<dbReference type="EC" id="2.7.1.17" evidence="6"/>
<dbReference type="AlphaFoldDB" id="R4X6T1"/>
<evidence type="ECO:0000256" key="2">
    <source>
        <dbReference type="ARBA" id="ARBA00022629"/>
    </source>
</evidence>
<dbReference type="InterPro" id="IPR018485">
    <property type="entry name" value="FGGY_C"/>
</dbReference>
<name>R4X6T1_TAPDE</name>
<dbReference type="PANTHER" id="PTHR10196:SF57">
    <property type="entry name" value="XYLULOSE KINASE"/>
    <property type="match status" value="1"/>
</dbReference>
<dbReference type="InterPro" id="IPR043129">
    <property type="entry name" value="ATPase_NBD"/>
</dbReference>
<keyword evidence="2 6" id="KW-0859">Xylose metabolism</keyword>
<keyword evidence="9" id="KW-1185">Reference proteome</keyword>
<protein>
    <recommendedName>
        <fullName evidence="6">Xylulose kinase</fullName>
        <ecNumber evidence="6">2.7.1.17</ecNumber>
    </recommendedName>
</protein>
<evidence type="ECO:0000256" key="4">
    <source>
        <dbReference type="ARBA" id="ARBA00022777"/>
    </source>
</evidence>
<comment type="caution">
    <text evidence="8">The sequence shown here is derived from an EMBL/GenBank/DDBJ whole genome shotgun (WGS) entry which is preliminary data.</text>
</comment>
<dbReference type="GO" id="GO:0004856">
    <property type="term" value="F:D-xylulokinase activity"/>
    <property type="evidence" value="ECO:0007669"/>
    <property type="project" value="UniProtKB-UniRule"/>
</dbReference>
<dbReference type="PANTHER" id="PTHR10196">
    <property type="entry name" value="SUGAR KINASE"/>
    <property type="match status" value="1"/>
</dbReference>
<dbReference type="FunFam" id="3.30.420.40:FF:000118">
    <property type="entry name" value="Xylulose kinase 2"/>
    <property type="match status" value="1"/>
</dbReference>
<evidence type="ECO:0000313" key="9">
    <source>
        <dbReference type="Proteomes" id="UP000013776"/>
    </source>
</evidence>
<dbReference type="Pfam" id="PF02782">
    <property type="entry name" value="FGGY_C"/>
    <property type="match status" value="1"/>
</dbReference>
<dbReference type="SUPFAM" id="SSF53067">
    <property type="entry name" value="Actin-like ATPase domain"/>
    <property type="match status" value="2"/>
</dbReference>
<dbReference type="GO" id="GO:0005524">
    <property type="term" value="F:ATP binding"/>
    <property type="evidence" value="ECO:0007669"/>
    <property type="project" value="UniProtKB-UniRule"/>
</dbReference>